<proteinExistence type="predicted"/>
<dbReference type="InParanoid" id="D8LXH9"/>
<name>D8LXH9_BLAHO</name>
<evidence type="ECO:0000256" key="1">
    <source>
        <dbReference type="PROSITE-ProRule" id="PRU00176"/>
    </source>
</evidence>
<evidence type="ECO:0000313" key="3">
    <source>
        <dbReference type="EMBL" id="CBK20974.2"/>
    </source>
</evidence>
<dbReference type="InterPro" id="IPR035979">
    <property type="entry name" value="RBD_domain_sf"/>
</dbReference>
<dbReference type="RefSeq" id="XP_012895022.1">
    <property type="nucleotide sequence ID" value="XM_013039568.1"/>
</dbReference>
<dbReference type="Gene3D" id="3.30.70.330">
    <property type="match status" value="2"/>
</dbReference>
<dbReference type="GO" id="GO:0003723">
    <property type="term" value="F:RNA binding"/>
    <property type="evidence" value="ECO:0007669"/>
    <property type="project" value="UniProtKB-UniRule"/>
</dbReference>
<dbReference type="OrthoDB" id="1875751at2759"/>
<gene>
    <name evidence="3" type="ORF">GSBLH_T00006219001</name>
</gene>
<feature type="domain" description="RRM" evidence="2">
    <location>
        <begin position="25"/>
        <end position="101"/>
    </location>
</feature>
<dbReference type="PANTHER" id="PTHR15241:SF386">
    <property type="entry name" value="RNA-BINDING REGION RNP-1 DOMAIN-CONTAINING PROTEIN-RELATED"/>
    <property type="match status" value="1"/>
</dbReference>
<dbReference type="SMART" id="SM00360">
    <property type="entry name" value="RRM"/>
    <property type="match status" value="2"/>
</dbReference>
<dbReference type="SUPFAM" id="SSF54928">
    <property type="entry name" value="RNA-binding domain, RBD"/>
    <property type="match status" value="1"/>
</dbReference>
<dbReference type="PROSITE" id="PS50102">
    <property type="entry name" value="RRM"/>
    <property type="match status" value="2"/>
</dbReference>
<feature type="domain" description="RRM" evidence="2">
    <location>
        <begin position="126"/>
        <end position="196"/>
    </location>
</feature>
<dbReference type="OMA" id="QNLICTS"/>
<keyword evidence="1" id="KW-0694">RNA-binding</keyword>
<dbReference type="InterPro" id="IPR000504">
    <property type="entry name" value="RRM_dom"/>
</dbReference>
<dbReference type="InterPro" id="IPR012677">
    <property type="entry name" value="Nucleotide-bd_a/b_plait_sf"/>
</dbReference>
<dbReference type="AlphaFoldDB" id="D8LXH9"/>
<evidence type="ECO:0000259" key="2">
    <source>
        <dbReference type="PROSITE" id="PS50102"/>
    </source>
</evidence>
<dbReference type="GeneID" id="24922344"/>
<dbReference type="Pfam" id="PF00076">
    <property type="entry name" value="RRM_1"/>
    <property type="match status" value="2"/>
</dbReference>
<protein>
    <recommendedName>
        <fullName evidence="2">RRM domain-containing protein</fullName>
    </recommendedName>
</protein>
<evidence type="ECO:0000313" key="4">
    <source>
        <dbReference type="Proteomes" id="UP000008312"/>
    </source>
</evidence>
<accession>D8LXH9</accession>
<keyword evidence="4" id="KW-1185">Reference proteome</keyword>
<sequence>MLDFMSKEELINMIIETVENDDRFLKIFAFNLGYTLTDEAFRKAFEPFGNIKDSRLARDQSSNQPRGFGFVVFDNPVSSLKAFEAGVSFEGKPAKLKYQYAPQNAPKSRDPDPKAVVDEKFAKEKRKIHVNGIPKEWKNADLENYFKQFGEIEEAFVCFEKGTQNSRGFGFVTFAKKEDYDKILEPATREEEAKSL</sequence>
<reference evidence="3" key="1">
    <citation type="submission" date="2010-02" db="EMBL/GenBank/DDBJ databases">
        <title>Sequencing and annotation of the Blastocystis hominis genome.</title>
        <authorList>
            <person name="Wincker P."/>
        </authorList>
    </citation>
    <scope>NUCLEOTIDE SEQUENCE</scope>
    <source>
        <strain evidence="3">Singapore isolate B</strain>
    </source>
</reference>
<dbReference type="EMBL" id="FN668639">
    <property type="protein sequence ID" value="CBK20974.2"/>
    <property type="molecule type" value="Genomic_DNA"/>
</dbReference>
<dbReference type="PANTHER" id="PTHR15241">
    <property type="entry name" value="TRANSFORMER-2-RELATED"/>
    <property type="match status" value="1"/>
</dbReference>
<organism evidence="3">
    <name type="scientific">Blastocystis hominis</name>
    <dbReference type="NCBI Taxonomy" id="12968"/>
    <lineage>
        <taxon>Eukaryota</taxon>
        <taxon>Sar</taxon>
        <taxon>Stramenopiles</taxon>
        <taxon>Bigyra</taxon>
        <taxon>Opalozoa</taxon>
        <taxon>Opalinata</taxon>
        <taxon>Blastocystidae</taxon>
        <taxon>Blastocystis</taxon>
    </lineage>
</organism>
<dbReference type="Proteomes" id="UP000008312">
    <property type="component" value="Unassembled WGS sequence"/>
</dbReference>